<comment type="caution">
    <text evidence="6">The sequence shown here is derived from an EMBL/GenBank/DDBJ whole genome shotgun (WGS) entry which is preliminary data.</text>
</comment>
<gene>
    <name evidence="6" type="ORF">LX16_1843</name>
</gene>
<keyword evidence="2" id="KW-0238">DNA-binding</keyword>
<proteinExistence type="predicted"/>
<keyword evidence="1" id="KW-0805">Transcription regulation</keyword>
<evidence type="ECO:0000313" key="6">
    <source>
        <dbReference type="EMBL" id="TWJ16119.1"/>
    </source>
</evidence>
<evidence type="ECO:0000256" key="4">
    <source>
        <dbReference type="SAM" id="MobiDB-lite"/>
    </source>
</evidence>
<organism evidence="6 7">
    <name type="scientific">Stackebrandtia albiflava</name>
    <dbReference type="NCBI Taxonomy" id="406432"/>
    <lineage>
        <taxon>Bacteria</taxon>
        <taxon>Bacillati</taxon>
        <taxon>Actinomycetota</taxon>
        <taxon>Actinomycetes</taxon>
        <taxon>Glycomycetales</taxon>
        <taxon>Glycomycetaceae</taxon>
        <taxon>Stackebrandtia</taxon>
    </lineage>
</organism>
<dbReference type="InterPro" id="IPR050204">
    <property type="entry name" value="AraC_XylS_family_regulators"/>
</dbReference>
<reference evidence="6 7" key="1">
    <citation type="journal article" date="2013" name="Stand. Genomic Sci.">
        <title>Genomic Encyclopedia of Type Strains, Phase I: The one thousand microbial genomes (KMG-I) project.</title>
        <authorList>
            <person name="Kyrpides N.C."/>
            <person name="Woyke T."/>
            <person name="Eisen J.A."/>
            <person name="Garrity G."/>
            <person name="Lilburn T.G."/>
            <person name="Beck B.J."/>
            <person name="Whitman W.B."/>
            <person name="Hugenholtz P."/>
            <person name="Klenk H.P."/>
        </authorList>
    </citation>
    <scope>NUCLEOTIDE SEQUENCE [LARGE SCALE GENOMIC DNA]</scope>
    <source>
        <strain evidence="6 7">DSM 45044</strain>
    </source>
</reference>
<dbReference type="InterPro" id="IPR046532">
    <property type="entry name" value="DUF6597"/>
</dbReference>
<feature type="domain" description="HTH araC/xylS-type" evidence="5">
    <location>
        <begin position="157"/>
        <end position="230"/>
    </location>
</feature>
<dbReference type="Gene3D" id="1.10.10.60">
    <property type="entry name" value="Homeodomain-like"/>
    <property type="match status" value="1"/>
</dbReference>
<keyword evidence="3" id="KW-0804">Transcription</keyword>
<accession>A0A562VE06</accession>
<evidence type="ECO:0000256" key="3">
    <source>
        <dbReference type="ARBA" id="ARBA00023163"/>
    </source>
</evidence>
<keyword evidence="7" id="KW-1185">Reference proteome</keyword>
<dbReference type="GO" id="GO:0003700">
    <property type="term" value="F:DNA-binding transcription factor activity"/>
    <property type="evidence" value="ECO:0007669"/>
    <property type="project" value="InterPro"/>
</dbReference>
<dbReference type="AlphaFoldDB" id="A0A562VE06"/>
<name>A0A562VE06_9ACTN</name>
<sequence length="281" mass="30836">MSRGMVNRVYEEKPPPPELSGVVRCVWRTDATGGRAILPDGCLDLILTPDTVFVAGADTVAYRPSGPRRPGPVHGVRFHPGAAPAVLGTPADRITDLRPDLEALWGVPGRDVTERLLAGETGPLDVVRARLRPGLDVDVRRLAAALESGAPVPDSDLGPRQLRRRFTAAVGYGPARFRRVARLQRFLRLAEPGRYGLAELAFRAGYADQAHLTRECRVLTGQTPRVLLADRFVQSGVPGGRLTCPDDRRPTRGGRPARTRIHHRQRPHPRTATRTGVVRRR</sequence>
<protein>
    <submittedName>
        <fullName evidence="6">Helix-turn-helix protein</fullName>
    </submittedName>
</protein>
<dbReference type="InterPro" id="IPR018060">
    <property type="entry name" value="HTH_AraC"/>
</dbReference>
<evidence type="ECO:0000256" key="1">
    <source>
        <dbReference type="ARBA" id="ARBA00023015"/>
    </source>
</evidence>
<dbReference type="Proteomes" id="UP000321617">
    <property type="component" value="Unassembled WGS sequence"/>
</dbReference>
<dbReference type="PANTHER" id="PTHR46796">
    <property type="entry name" value="HTH-TYPE TRANSCRIPTIONAL ACTIVATOR RHAS-RELATED"/>
    <property type="match status" value="1"/>
</dbReference>
<dbReference type="PROSITE" id="PS01124">
    <property type="entry name" value="HTH_ARAC_FAMILY_2"/>
    <property type="match status" value="1"/>
</dbReference>
<feature type="compositionally biased region" description="Basic residues" evidence="4">
    <location>
        <begin position="251"/>
        <end position="281"/>
    </location>
</feature>
<evidence type="ECO:0000313" key="7">
    <source>
        <dbReference type="Proteomes" id="UP000321617"/>
    </source>
</evidence>
<dbReference type="Pfam" id="PF12833">
    <property type="entry name" value="HTH_18"/>
    <property type="match status" value="1"/>
</dbReference>
<dbReference type="Pfam" id="PF20240">
    <property type="entry name" value="DUF6597"/>
    <property type="match status" value="1"/>
</dbReference>
<dbReference type="GO" id="GO:0043565">
    <property type="term" value="F:sequence-specific DNA binding"/>
    <property type="evidence" value="ECO:0007669"/>
    <property type="project" value="InterPro"/>
</dbReference>
<dbReference type="EMBL" id="VLLL01000005">
    <property type="protein sequence ID" value="TWJ16119.1"/>
    <property type="molecule type" value="Genomic_DNA"/>
</dbReference>
<dbReference type="RefSeq" id="WP_211354360.1">
    <property type="nucleotide sequence ID" value="NZ_BAABIJ010000001.1"/>
</dbReference>
<feature type="region of interest" description="Disordered" evidence="4">
    <location>
        <begin position="239"/>
        <end position="281"/>
    </location>
</feature>
<dbReference type="PANTHER" id="PTHR46796:SF15">
    <property type="entry name" value="BLL1074 PROTEIN"/>
    <property type="match status" value="1"/>
</dbReference>
<evidence type="ECO:0000256" key="2">
    <source>
        <dbReference type="ARBA" id="ARBA00023125"/>
    </source>
</evidence>
<dbReference type="SMART" id="SM00342">
    <property type="entry name" value="HTH_ARAC"/>
    <property type="match status" value="1"/>
</dbReference>
<evidence type="ECO:0000259" key="5">
    <source>
        <dbReference type="PROSITE" id="PS01124"/>
    </source>
</evidence>